<evidence type="ECO:0000313" key="3">
    <source>
        <dbReference type="EMBL" id="MTV49651.1"/>
    </source>
</evidence>
<dbReference type="Gene3D" id="3.40.50.20">
    <property type="match status" value="1"/>
</dbReference>
<dbReference type="AlphaFoldDB" id="A0A6I3SL32"/>
<gene>
    <name evidence="3" type="ORF">GJ688_11765</name>
</gene>
<dbReference type="InterPro" id="IPR048764">
    <property type="entry name" value="PylC_N"/>
</dbReference>
<organism evidence="3 4">
    <name type="scientific">Heliobacterium mobile</name>
    <name type="common">Heliobacillus mobilis</name>
    <dbReference type="NCBI Taxonomy" id="28064"/>
    <lineage>
        <taxon>Bacteria</taxon>
        <taxon>Bacillati</taxon>
        <taxon>Bacillota</taxon>
        <taxon>Clostridia</taxon>
        <taxon>Eubacteriales</taxon>
        <taxon>Heliobacteriaceae</taxon>
        <taxon>Heliobacterium</taxon>
    </lineage>
</organism>
<evidence type="ECO:0000256" key="1">
    <source>
        <dbReference type="PROSITE-ProRule" id="PRU00409"/>
    </source>
</evidence>
<dbReference type="Gene3D" id="3.30.470.20">
    <property type="entry name" value="ATP-grasp fold, B domain"/>
    <property type="match status" value="1"/>
</dbReference>
<dbReference type="Proteomes" id="UP000430670">
    <property type="component" value="Unassembled WGS sequence"/>
</dbReference>
<dbReference type="InterPro" id="IPR003806">
    <property type="entry name" value="ATP-grasp_PylC-type"/>
</dbReference>
<keyword evidence="1" id="KW-0067">ATP-binding</keyword>
<dbReference type="Gene3D" id="3.30.1490.20">
    <property type="entry name" value="ATP-grasp fold, A domain"/>
    <property type="match status" value="1"/>
</dbReference>
<accession>A0A6I3SL32</accession>
<reference evidence="3 4" key="1">
    <citation type="submission" date="2019-11" db="EMBL/GenBank/DDBJ databases">
        <title>Whole-genome sequence of a the green, strictly anaerobic photosynthetic bacterium Heliobacillus mobilis DSM 6151.</title>
        <authorList>
            <person name="Kyndt J.A."/>
            <person name="Meyer T.E."/>
        </authorList>
    </citation>
    <scope>NUCLEOTIDE SEQUENCE [LARGE SCALE GENOMIC DNA]</scope>
    <source>
        <strain evidence="3 4">DSM 6151</strain>
    </source>
</reference>
<evidence type="ECO:0000313" key="4">
    <source>
        <dbReference type="Proteomes" id="UP000430670"/>
    </source>
</evidence>
<keyword evidence="4" id="KW-1185">Reference proteome</keyword>
<dbReference type="PROSITE" id="PS50975">
    <property type="entry name" value="ATP_GRASP"/>
    <property type="match status" value="1"/>
</dbReference>
<dbReference type="InterPro" id="IPR013815">
    <property type="entry name" value="ATP_grasp_subdomain_1"/>
</dbReference>
<sequence>MAEIAAITVAFLAVGRRVALLRAFREELDRFGGKLLGADVNRLVPAAAVCHDFRQIGRWDADGYGDDLIHWCQQQRVDLLISLWEPEFFRLSTLRPDLTKVGTKLLLSEKPVLDVCMDKLAFSRWCGKEGFATPNLWDATDWHRWNGEVPLFIKPRRGMGSKSACPVKEPVDLEPYANHPDAWILQEFIDGKEYTFDAFLDAQGRVIEVVMRERVEVRAGEVIKSRTVFFPEPWQETCRLCSLLGKMGAIGPLTVQGFIRQSDGAFFFTEVNPRFGGGVPLAIQAGALHPRWLIQMVEDRMIEHVPGSYQKNLWMLRYDDAVFVVE</sequence>
<keyword evidence="1" id="KW-0547">Nucleotide-binding</keyword>
<name>A0A6I3SL32_HELMO</name>
<dbReference type="EMBL" id="WNKU01000013">
    <property type="protein sequence ID" value="MTV49651.1"/>
    <property type="molecule type" value="Genomic_DNA"/>
</dbReference>
<evidence type="ECO:0000259" key="2">
    <source>
        <dbReference type="PROSITE" id="PS50975"/>
    </source>
</evidence>
<dbReference type="InterPro" id="IPR011761">
    <property type="entry name" value="ATP-grasp"/>
</dbReference>
<proteinExistence type="predicted"/>
<comment type="caution">
    <text evidence="3">The sequence shown here is derived from an EMBL/GenBank/DDBJ whole genome shotgun (WGS) entry which is preliminary data.</text>
</comment>
<dbReference type="Pfam" id="PF02655">
    <property type="entry name" value="ATP-grasp_3"/>
    <property type="match status" value="1"/>
</dbReference>
<feature type="domain" description="ATP-grasp" evidence="2">
    <location>
        <begin position="123"/>
        <end position="298"/>
    </location>
</feature>
<dbReference type="Pfam" id="PF21360">
    <property type="entry name" value="PylC-like_N"/>
    <property type="match status" value="1"/>
</dbReference>
<dbReference type="GO" id="GO:0005524">
    <property type="term" value="F:ATP binding"/>
    <property type="evidence" value="ECO:0007669"/>
    <property type="project" value="UniProtKB-UniRule"/>
</dbReference>
<dbReference type="GO" id="GO:0046872">
    <property type="term" value="F:metal ion binding"/>
    <property type="evidence" value="ECO:0007669"/>
    <property type="project" value="InterPro"/>
</dbReference>
<dbReference type="SUPFAM" id="SSF56059">
    <property type="entry name" value="Glutathione synthetase ATP-binding domain-like"/>
    <property type="match status" value="1"/>
</dbReference>
<protein>
    <submittedName>
        <fullName evidence="3">ATP-grasp domain-containing protein</fullName>
    </submittedName>
</protein>